<dbReference type="GO" id="GO:0005886">
    <property type="term" value="C:plasma membrane"/>
    <property type="evidence" value="ECO:0007669"/>
    <property type="project" value="TreeGrafter"/>
</dbReference>
<gene>
    <name evidence="3" type="ORF">BVC80_8627g2</name>
</gene>
<comment type="caution">
    <text evidence="3">The sequence shown here is derived from an EMBL/GenBank/DDBJ whole genome shotgun (WGS) entry which is preliminary data.</text>
</comment>
<name>A0A200Q6V9_MACCD</name>
<organism evidence="3 4">
    <name type="scientific">Macleaya cordata</name>
    <name type="common">Five-seeded plume-poppy</name>
    <name type="synonym">Bocconia cordata</name>
    <dbReference type="NCBI Taxonomy" id="56857"/>
    <lineage>
        <taxon>Eukaryota</taxon>
        <taxon>Viridiplantae</taxon>
        <taxon>Streptophyta</taxon>
        <taxon>Embryophyta</taxon>
        <taxon>Tracheophyta</taxon>
        <taxon>Spermatophyta</taxon>
        <taxon>Magnoliopsida</taxon>
        <taxon>Ranunculales</taxon>
        <taxon>Papaveraceae</taxon>
        <taxon>Papaveroideae</taxon>
        <taxon>Macleaya</taxon>
    </lineage>
</organism>
<dbReference type="Proteomes" id="UP000195402">
    <property type="component" value="Unassembled WGS sequence"/>
</dbReference>
<dbReference type="PANTHER" id="PTHR33159:SF6">
    <property type="entry name" value="RPM1-INTERACTING PROTEIN 4"/>
    <property type="match status" value="1"/>
</dbReference>
<feature type="domain" description="RIN4 pathogenic type III effector avirulence factor Avr cleavage site" evidence="2">
    <location>
        <begin position="5"/>
        <end position="34"/>
    </location>
</feature>
<feature type="domain" description="RIN4 pathogenic type III effector avirulence factor Avr cleavage site" evidence="2">
    <location>
        <begin position="178"/>
        <end position="212"/>
    </location>
</feature>
<dbReference type="OrthoDB" id="1109067at2759"/>
<dbReference type="InterPro" id="IPR040387">
    <property type="entry name" value="RIN4/NOI4"/>
</dbReference>
<dbReference type="InParanoid" id="A0A200Q6V9"/>
<dbReference type="AlphaFoldDB" id="A0A200Q6V9"/>
<dbReference type="FunCoup" id="A0A200Q6V9">
    <property type="interactions" value="1401"/>
</dbReference>
<protein>
    <submittedName>
        <fullName evidence="3">Pathogenic type III effector avirulence factor Avr cleavage site</fullName>
    </submittedName>
</protein>
<evidence type="ECO:0000313" key="3">
    <source>
        <dbReference type="EMBL" id="OVA06230.1"/>
    </source>
</evidence>
<evidence type="ECO:0000256" key="1">
    <source>
        <dbReference type="SAM" id="MobiDB-lite"/>
    </source>
</evidence>
<evidence type="ECO:0000259" key="2">
    <source>
        <dbReference type="Pfam" id="PF05627"/>
    </source>
</evidence>
<dbReference type="InterPro" id="IPR008700">
    <property type="entry name" value="TypeIII_avirulence_cleave"/>
</dbReference>
<proteinExistence type="predicted"/>
<feature type="compositionally biased region" description="Basic and acidic residues" evidence="1">
    <location>
        <begin position="81"/>
        <end position="103"/>
    </location>
</feature>
<accession>A0A200Q6V9</accession>
<dbReference type="Pfam" id="PF05627">
    <property type="entry name" value="AvrRpt-cleavage"/>
    <property type="match status" value="2"/>
</dbReference>
<keyword evidence="4" id="KW-1185">Reference proteome</keyword>
<sequence>MGVEQRSRVPEFGNWANGENVLYTVCFDNARKGKNGGKMINPNDPQQNPDFFPVDRPPVKGTPSRTRVEPEVQVGQGVIRPKNENRYDPAVRRTTNDPYHQQRSDFGANSRDNSRRPVRQTGAPERSIEQSPLHPHNTAKTGGRGGGVSSPSWERKPSESNHGLAPYSPLNSRLKSSEKAAAIPRFGDWDEKNPSAAEGYTVIFNKVREDKQTGMANGIAMPQASTPNRQKQTGSDNSTVSFLTTFFLFKSLVVTVS</sequence>
<dbReference type="OMA" id="RNEPTTH"/>
<dbReference type="STRING" id="56857.A0A200Q6V9"/>
<dbReference type="EMBL" id="MVGT01002892">
    <property type="protein sequence ID" value="OVA06230.1"/>
    <property type="molecule type" value="Genomic_DNA"/>
</dbReference>
<feature type="region of interest" description="Disordered" evidence="1">
    <location>
        <begin position="30"/>
        <end position="174"/>
    </location>
</feature>
<dbReference type="PANTHER" id="PTHR33159">
    <property type="entry name" value="RPM1-INTERACTING PROTEIN 4 (RIN4) FAMILY PROTEIN"/>
    <property type="match status" value="1"/>
</dbReference>
<evidence type="ECO:0000313" key="4">
    <source>
        <dbReference type="Proteomes" id="UP000195402"/>
    </source>
</evidence>
<reference evidence="3 4" key="1">
    <citation type="journal article" date="2017" name="Mol. Plant">
        <title>The Genome of Medicinal Plant Macleaya cordata Provides New Insights into Benzylisoquinoline Alkaloids Metabolism.</title>
        <authorList>
            <person name="Liu X."/>
            <person name="Liu Y."/>
            <person name="Huang P."/>
            <person name="Ma Y."/>
            <person name="Qing Z."/>
            <person name="Tang Q."/>
            <person name="Cao H."/>
            <person name="Cheng P."/>
            <person name="Zheng Y."/>
            <person name="Yuan Z."/>
            <person name="Zhou Y."/>
            <person name="Liu J."/>
            <person name="Tang Z."/>
            <person name="Zhuo Y."/>
            <person name="Zhang Y."/>
            <person name="Yu L."/>
            <person name="Huang J."/>
            <person name="Yang P."/>
            <person name="Peng Q."/>
            <person name="Zhang J."/>
            <person name="Jiang W."/>
            <person name="Zhang Z."/>
            <person name="Lin K."/>
            <person name="Ro D.K."/>
            <person name="Chen X."/>
            <person name="Xiong X."/>
            <person name="Shang Y."/>
            <person name="Huang S."/>
            <person name="Zeng J."/>
        </authorList>
    </citation>
    <scope>NUCLEOTIDE SEQUENCE [LARGE SCALE GENOMIC DNA]</scope>
    <source>
        <strain evidence="4">cv. BLH2017</strain>
        <tissue evidence="3">Root</tissue>
    </source>
</reference>